<organism evidence="8 9">
    <name type="scientific">Cryptolaemus montrouzieri</name>
    <dbReference type="NCBI Taxonomy" id="559131"/>
    <lineage>
        <taxon>Eukaryota</taxon>
        <taxon>Metazoa</taxon>
        <taxon>Ecdysozoa</taxon>
        <taxon>Arthropoda</taxon>
        <taxon>Hexapoda</taxon>
        <taxon>Insecta</taxon>
        <taxon>Pterygota</taxon>
        <taxon>Neoptera</taxon>
        <taxon>Endopterygota</taxon>
        <taxon>Coleoptera</taxon>
        <taxon>Polyphaga</taxon>
        <taxon>Cucujiformia</taxon>
        <taxon>Coccinelloidea</taxon>
        <taxon>Coccinellidae</taxon>
        <taxon>Scymninae</taxon>
        <taxon>Scymnini</taxon>
        <taxon>Cryptolaemus</taxon>
    </lineage>
</organism>
<evidence type="ECO:0000313" key="8">
    <source>
        <dbReference type="EMBL" id="KAL3276784.1"/>
    </source>
</evidence>
<dbReference type="SUPFAM" id="SSF52540">
    <property type="entry name" value="P-loop containing nucleoside triphosphate hydrolases"/>
    <property type="match status" value="1"/>
</dbReference>
<dbReference type="EMBL" id="JABFTP020000103">
    <property type="protein sequence ID" value="KAL3276784.1"/>
    <property type="molecule type" value="Genomic_DNA"/>
</dbReference>
<dbReference type="HAMAP" id="MF_02040">
    <property type="entry name" value="Mrp_NBP35"/>
    <property type="match status" value="1"/>
</dbReference>
<dbReference type="GO" id="GO:0046872">
    <property type="term" value="F:metal ion binding"/>
    <property type="evidence" value="ECO:0007669"/>
    <property type="project" value="UniProtKB-KW"/>
</dbReference>
<keyword evidence="9" id="KW-1185">Reference proteome</keyword>
<dbReference type="Proteomes" id="UP001516400">
    <property type="component" value="Unassembled WGS sequence"/>
</dbReference>
<gene>
    <name evidence="8" type="ORF">HHI36_012151</name>
</gene>
<evidence type="ECO:0008006" key="10">
    <source>
        <dbReference type="Google" id="ProtNLM"/>
    </source>
</evidence>
<keyword evidence="6" id="KW-0411">Iron-sulfur</keyword>
<dbReference type="PANTHER" id="PTHR42961:SF2">
    <property type="entry name" value="IRON-SULFUR PROTEIN NUBPL"/>
    <property type="match status" value="1"/>
</dbReference>
<evidence type="ECO:0000256" key="4">
    <source>
        <dbReference type="ARBA" id="ARBA00022840"/>
    </source>
</evidence>
<keyword evidence="1" id="KW-0004">4Fe-4S</keyword>
<dbReference type="FunFam" id="3.40.50.300:FF:001278">
    <property type="entry name" value="Iron-sulfur cluster carrier protein"/>
    <property type="match status" value="1"/>
</dbReference>
<evidence type="ECO:0000256" key="2">
    <source>
        <dbReference type="ARBA" id="ARBA00022723"/>
    </source>
</evidence>
<evidence type="ECO:0000256" key="1">
    <source>
        <dbReference type="ARBA" id="ARBA00022485"/>
    </source>
</evidence>
<dbReference type="GO" id="GO:0051539">
    <property type="term" value="F:4 iron, 4 sulfur cluster binding"/>
    <property type="evidence" value="ECO:0007669"/>
    <property type="project" value="UniProtKB-KW"/>
</dbReference>
<dbReference type="Pfam" id="PF10609">
    <property type="entry name" value="ParA"/>
    <property type="match status" value="1"/>
</dbReference>
<dbReference type="InterPro" id="IPR000808">
    <property type="entry name" value="Mrp-like_CS"/>
</dbReference>
<dbReference type="AlphaFoldDB" id="A0ABD2NED7"/>
<dbReference type="InterPro" id="IPR044304">
    <property type="entry name" value="NUBPL-like"/>
</dbReference>
<evidence type="ECO:0000256" key="3">
    <source>
        <dbReference type="ARBA" id="ARBA00022741"/>
    </source>
</evidence>
<evidence type="ECO:0000256" key="7">
    <source>
        <dbReference type="ARBA" id="ARBA00024036"/>
    </source>
</evidence>
<proteinExistence type="inferred from homology"/>
<dbReference type="Gene3D" id="3.40.50.300">
    <property type="entry name" value="P-loop containing nucleotide triphosphate hydrolases"/>
    <property type="match status" value="1"/>
</dbReference>
<keyword evidence="3" id="KW-0547">Nucleotide-binding</keyword>
<keyword evidence="5" id="KW-0408">Iron</keyword>
<dbReference type="InterPro" id="IPR019591">
    <property type="entry name" value="Mrp/NBP35_ATP-bd"/>
</dbReference>
<accession>A0ABD2NED7</accession>
<comment type="caution">
    <text evidence="8">The sequence shown here is derived from an EMBL/GenBank/DDBJ whole genome shotgun (WGS) entry which is preliminary data.</text>
</comment>
<reference evidence="8 9" key="1">
    <citation type="journal article" date="2021" name="BMC Biol.">
        <title>Horizontally acquired antibacterial genes associated with adaptive radiation of ladybird beetles.</title>
        <authorList>
            <person name="Li H.S."/>
            <person name="Tang X.F."/>
            <person name="Huang Y.H."/>
            <person name="Xu Z.Y."/>
            <person name="Chen M.L."/>
            <person name="Du X.Y."/>
            <person name="Qiu B.Y."/>
            <person name="Chen P.T."/>
            <person name="Zhang W."/>
            <person name="Slipinski A."/>
            <person name="Escalona H.E."/>
            <person name="Waterhouse R.M."/>
            <person name="Zwick A."/>
            <person name="Pang H."/>
        </authorList>
    </citation>
    <scope>NUCLEOTIDE SEQUENCE [LARGE SCALE GENOMIC DNA]</scope>
    <source>
        <strain evidence="8">SYSU2018</strain>
    </source>
</reference>
<evidence type="ECO:0000313" key="9">
    <source>
        <dbReference type="Proteomes" id="UP001516400"/>
    </source>
</evidence>
<dbReference type="CDD" id="cd02037">
    <property type="entry name" value="Mrp_NBP35"/>
    <property type="match status" value="1"/>
</dbReference>
<dbReference type="PROSITE" id="PS01215">
    <property type="entry name" value="MRP"/>
    <property type="match status" value="1"/>
</dbReference>
<name>A0ABD2NED7_9CUCU</name>
<protein>
    <recommendedName>
        <fullName evidence="10">Iron-sulfur protein NUBPL</fullName>
    </recommendedName>
</protein>
<dbReference type="InterPro" id="IPR027417">
    <property type="entry name" value="P-loop_NTPase"/>
</dbReference>
<dbReference type="PANTHER" id="PTHR42961">
    <property type="entry name" value="IRON-SULFUR PROTEIN NUBPL"/>
    <property type="match status" value="1"/>
</dbReference>
<dbReference type="GO" id="GO:0005524">
    <property type="term" value="F:ATP binding"/>
    <property type="evidence" value="ECO:0007669"/>
    <property type="project" value="UniProtKB-KW"/>
</dbReference>
<evidence type="ECO:0000256" key="6">
    <source>
        <dbReference type="ARBA" id="ARBA00023014"/>
    </source>
</evidence>
<dbReference type="InterPro" id="IPR033756">
    <property type="entry name" value="YlxH/NBP35"/>
</dbReference>
<keyword evidence="4" id="KW-0067">ATP-binding</keyword>
<comment type="similarity">
    <text evidence="7">Belongs to the Mrp/NBP35 ATP-binding proteins family.</text>
</comment>
<evidence type="ECO:0000256" key="5">
    <source>
        <dbReference type="ARBA" id="ARBA00023004"/>
    </source>
</evidence>
<keyword evidence="2" id="KW-0479">Metal-binding</keyword>
<sequence length="303" mass="33217">MLSRSFNIKKLIRIDAFCFSTATIQNEIDGHKAKIMARGLPKKKPIEGVKDIILVSSGKGGVGKSTTSVNLALALKHIDPSKHIGLLDSDIFGPSIPLMMNLNDFPQIDVNKMMEPLRNYGIKCMSMGFLIEPGAPVIWRGLMVMQALQKLMREVNWGEIDYLIVDTPPGTGDTLLSLIQNLPITGAILVTTPQVAALQVTRRGATMFEKLSIPVIGILENMSSISCPNCSTEIPLFGAGTQKLAKEINCRILEQIPLEYSISVQNDKGIPIVVSEPENPITFSYRSLAKKVVEFVENKANKI</sequence>